<name>A0A165WZY0_9AGAM</name>
<sequence>MLEEMMTFCSVFALKPCAVLVSLYDLIMHRGILSRCWQVAKHHLGHNLDIISVAVNLNNDLPMSRALGEECEIYSFGFASCTASRGLLSADPRAGSHCI</sequence>
<accession>A0A165WZY0</accession>
<proteinExistence type="predicted"/>
<dbReference type="AlphaFoldDB" id="A0A165WZY0"/>
<gene>
    <name evidence="1" type="ORF">FIBSPDRAFT_270545</name>
    <name evidence="2" type="ORF">FIBSPDRAFT_488501</name>
</gene>
<evidence type="ECO:0000313" key="1">
    <source>
        <dbReference type="EMBL" id="KZP08064.1"/>
    </source>
</evidence>
<evidence type="ECO:0000313" key="3">
    <source>
        <dbReference type="Proteomes" id="UP000076532"/>
    </source>
</evidence>
<keyword evidence="3" id="KW-1185">Reference proteome</keyword>
<organism evidence="1 3">
    <name type="scientific">Athelia psychrophila</name>
    <dbReference type="NCBI Taxonomy" id="1759441"/>
    <lineage>
        <taxon>Eukaryota</taxon>
        <taxon>Fungi</taxon>
        <taxon>Dikarya</taxon>
        <taxon>Basidiomycota</taxon>
        <taxon>Agaricomycotina</taxon>
        <taxon>Agaricomycetes</taxon>
        <taxon>Agaricomycetidae</taxon>
        <taxon>Atheliales</taxon>
        <taxon>Atheliaceae</taxon>
        <taxon>Athelia</taxon>
    </lineage>
</organism>
<evidence type="ECO:0000313" key="2">
    <source>
        <dbReference type="EMBL" id="KZP22197.1"/>
    </source>
</evidence>
<dbReference type="EMBL" id="KV417541">
    <property type="protein sequence ID" value="KZP22197.1"/>
    <property type="molecule type" value="Genomic_DNA"/>
</dbReference>
<dbReference type="Proteomes" id="UP000076532">
    <property type="component" value="Unassembled WGS sequence"/>
</dbReference>
<dbReference type="EMBL" id="KV417732">
    <property type="protein sequence ID" value="KZP08064.1"/>
    <property type="molecule type" value="Genomic_DNA"/>
</dbReference>
<reference evidence="1 3" key="1">
    <citation type="journal article" date="2016" name="Mol. Biol. Evol.">
        <title>Comparative Genomics of Early-Diverging Mushroom-Forming Fungi Provides Insights into the Origins of Lignocellulose Decay Capabilities.</title>
        <authorList>
            <person name="Nagy L.G."/>
            <person name="Riley R."/>
            <person name="Tritt A."/>
            <person name="Adam C."/>
            <person name="Daum C."/>
            <person name="Floudas D."/>
            <person name="Sun H."/>
            <person name="Yadav J.S."/>
            <person name="Pangilinan J."/>
            <person name="Larsson K.H."/>
            <person name="Matsuura K."/>
            <person name="Barry K."/>
            <person name="Labutti K."/>
            <person name="Kuo R."/>
            <person name="Ohm R.A."/>
            <person name="Bhattacharya S.S."/>
            <person name="Shirouzu T."/>
            <person name="Yoshinaga Y."/>
            <person name="Martin F.M."/>
            <person name="Grigoriev I.V."/>
            <person name="Hibbett D.S."/>
        </authorList>
    </citation>
    <scope>NUCLEOTIDE SEQUENCE [LARGE SCALE GENOMIC DNA]</scope>
    <source>
        <strain evidence="1 3">CBS 109695</strain>
    </source>
</reference>
<protein>
    <submittedName>
        <fullName evidence="1">Uncharacterized protein</fullName>
    </submittedName>
</protein>